<dbReference type="AlphaFoldDB" id="A0A2R5FVG6"/>
<comment type="caution">
    <text evidence="1">The sequence shown here is derived from an EMBL/GenBank/DDBJ whole genome shotgun (WGS) entry which is preliminary data.</text>
</comment>
<reference evidence="1 2" key="1">
    <citation type="submission" date="2017-06" db="EMBL/GenBank/DDBJ databases">
        <title>Genome sequencing of cyanobaciteial culture collection at National Institute for Environmental Studies (NIES).</title>
        <authorList>
            <person name="Hirose Y."/>
            <person name="Shimura Y."/>
            <person name="Fujisawa T."/>
            <person name="Nakamura Y."/>
            <person name="Kawachi M."/>
        </authorList>
    </citation>
    <scope>NUCLEOTIDE SEQUENCE [LARGE SCALE GENOMIC DNA]</scope>
    <source>
        <strain evidence="1 2">NIES-4072</strain>
    </source>
</reference>
<dbReference type="RefSeq" id="WP_109013329.1">
    <property type="nucleotide sequence ID" value="NZ_BDUD01000002.1"/>
</dbReference>
<organism evidence="1 2">
    <name type="scientific">Nostoc commune NIES-4072</name>
    <dbReference type="NCBI Taxonomy" id="2005467"/>
    <lineage>
        <taxon>Bacteria</taxon>
        <taxon>Bacillati</taxon>
        <taxon>Cyanobacteriota</taxon>
        <taxon>Cyanophyceae</taxon>
        <taxon>Nostocales</taxon>
        <taxon>Nostocaceae</taxon>
        <taxon>Nostoc</taxon>
    </lineage>
</organism>
<name>A0A2R5FVG6_NOSCO</name>
<dbReference type="OrthoDB" id="488923at2"/>
<proteinExistence type="predicted"/>
<sequence>MANLPPINSVVKVIKALTEKDPRLGQTGTVIQYSGHGMVCVHFSDMPTGQGIFFNPHHLQIIKS</sequence>
<dbReference type="Proteomes" id="UP000245124">
    <property type="component" value="Unassembled WGS sequence"/>
</dbReference>
<protein>
    <submittedName>
        <fullName evidence="1">Uncharacterized protein</fullName>
    </submittedName>
</protein>
<keyword evidence="2" id="KW-1185">Reference proteome</keyword>
<evidence type="ECO:0000313" key="1">
    <source>
        <dbReference type="EMBL" id="GBG22737.1"/>
    </source>
</evidence>
<evidence type="ECO:0000313" key="2">
    <source>
        <dbReference type="Proteomes" id="UP000245124"/>
    </source>
</evidence>
<accession>A0A2R5FVG6</accession>
<dbReference type="EMBL" id="BDUD01000002">
    <property type="protein sequence ID" value="GBG22737.1"/>
    <property type="molecule type" value="Genomic_DNA"/>
</dbReference>
<gene>
    <name evidence="1" type="ORF">NIES4072_64490</name>
</gene>